<sequence>MDPHRDPFLTEQHQVSPMFTSTASFPPTSSASGSTSASMSAVDPLLPSLGLGDSPHLPSSLKQEPGWGSPDMLSELQRVSSLSLHTPVRSHLSFDPDTSDSTIRSISQPSLRAHTASMEASMSMNPTLPTGYSEPVLSSEPMQSLSPPASASTSASTPALQPPVTPSAQPPSTPLKSMSQRGPPPTMPMPSSHALGMLSTPERRASRPTFGSMPDLASSPDVHAMNQASCAYEASPSPQKYHRSSAPHISDMPPMGPLSPSVHSPFVSMTPGQVPTSLPPGAALLDDPFVPMPYYAPVPPGTAAAPPPPPLGPFEPGTPQGPPSMSRVLSAPVGMPWPAHDVSSPGGASSTVPFSPLGEPTSFPGSPSTHPMAMPMSHPAMAMYQKEMQAYGTTSAPYWPFHEADHFSPGLPSSKSTGALASPLPLSPTSSTMTPRQRRSHLPHSISMPGDQMSSLMDHQQQDLLLSPARQRIRSGLPPPLVVSSADKLHVCHCGRRFKRLEHLKRHARTHTQERPHKCPVPSCGKSFGRSDNLSQHMKTHYRPSGLAGRASELLAKQEEPARRSDRRHDPYAAAAAAAAAALASSQKAATSESVQSETRWDPESASQGTAPTPLSEFAPTPAAISSAVTTPTPAAPPLPLQPVSAGDSQGMPSSPRKPSSTTVPPAASTL</sequence>
<dbReference type="InterPro" id="IPR013087">
    <property type="entry name" value="Znf_C2H2_type"/>
</dbReference>
<dbReference type="RefSeq" id="XP_017993905.1">
    <property type="nucleotide sequence ID" value="XM_018137870.1"/>
</dbReference>
<dbReference type="InterPro" id="IPR052127">
    <property type="entry name" value="STE12_transcription_factor"/>
</dbReference>
<evidence type="ECO:0000256" key="2">
    <source>
        <dbReference type="ARBA" id="ARBA00022723"/>
    </source>
</evidence>
<keyword evidence="11" id="KW-1185">Reference proteome</keyword>
<feature type="region of interest" description="Disordered" evidence="8">
    <location>
        <begin position="508"/>
        <end position="533"/>
    </location>
</feature>
<evidence type="ECO:0000259" key="9">
    <source>
        <dbReference type="PROSITE" id="PS50157"/>
    </source>
</evidence>
<dbReference type="PANTHER" id="PTHR47427">
    <property type="entry name" value="PROTEIN STE12"/>
    <property type="match status" value="1"/>
</dbReference>
<evidence type="ECO:0000256" key="3">
    <source>
        <dbReference type="ARBA" id="ARBA00022737"/>
    </source>
</evidence>
<comment type="caution">
    <text evidence="10">The sequence shown here is derived from an EMBL/GenBank/DDBJ whole genome shotgun (WGS) entry which is preliminary data.</text>
</comment>
<feature type="compositionally biased region" description="Low complexity" evidence="8">
    <location>
        <begin position="16"/>
        <end position="61"/>
    </location>
</feature>
<feature type="compositionally biased region" description="Basic and acidic residues" evidence="8">
    <location>
        <begin position="557"/>
        <end position="571"/>
    </location>
</feature>
<reference evidence="10 11" key="1">
    <citation type="submission" date="2015-07" db="EMBL/GenBank/DDBJ databases">
        <title>Draft Genome Sequence of Malassezia furfur CBS1878 and Malassezia pachydermatis CBS1879.</title>
        <authorList>
            <person name="Triana S."/>
            <person name="Ohm R."/>
            <person name="Gonzalez A."/>
            <person name="DeCock H."/>
            <person name="Restrepo S."/>
            <person name="Celis A."/>
        </authorList>
    </citation>
    <scope>NUCLEOTIDE SEQUENCE [LARGE SCALE GENOMIC DNA]</scope>
    <source>
        <strain evidence="10 11">CBS 1879</strain>
    </source>
</reference>
<dbReference type="AlphaFoldDB" id="A0A0M9VR67"/>
<evidence type="ECO:0000313" key="11">
    <source>
        <dbReference type="Proteomes" id="UP000037751"/>
    </source>
</evidence>
<feature type="compositionally biased region" description="Polar residues" evidence="8">
    <location>
        <begin position="99"/>
        <end position="110"/>
    </location>
</feature>
<feature type="domain" description="C2H2-type" evidence="9">
    <location>
        <begin position="517"/>
        <end position="541"/>
    </location>
</feature>
<dbReference type="SUPFAM" id="SSF57667">
    <property type="entry name" value="beta-beta-alpha zinc fingers"/>
    <property type="match status" value="1"/>
</dbReference>
<evidence type="ECO:0000256" key="1">
    <source>
        <dbReference type="ARBA" id="ARBA00004123"/>
    </source>
</evidence>
<dbReference type="OrthoDB" id="654211at2759"/>
<evidence type="ECO:0000256" key="7">
    <source>
        <dbReference type="PROSITE-ProRule" id="PRU00042"/>
    </source>
</evidence>
<dbReference type="GO" id="GO:0003700">
    <property type="term" value="F:DNA-binding transcription factor activity"/>
    <property type="evidence" value="ECO:0007669"/>
    <property type="project" value="TreeGrafter"/>
</dbReference>
<feature type="compositionally biased region" description="Low complexity" evidence="8">
    <location>
        <begin position="143"/>
        <end position="159"/>
    </location>
</feature>
<evidence type="ECO:0000256" key="5">
    <source>
        <dbReference type="ARBA" id="ARBA00022833"/>
    </source>
</evidence>
<dbReference type="VEuPathDB" id="FungiDB:Malapachy_3399"/>
<feature type="region of interest" description="Disordered" evidence="8">
    <location>
        <begin position="1"/>
        <end position="221"/>
    </location>
</feature>
<dbReference type="Proteomes" id="UP000037751">
    <property type="component" value="Unassembled WGS sequence"/>
</dbReference>
<dbReference type="GO" id="GO:0005694">
    <property type="term" value="C:chromosome"/>
    <property type="evidence" value="ECO:0007669"/>
    <property type="project" value="UniProtKB-ARBA"/>
</dbReference>
<dbReference type="InterPro" id="IPR036236">
    <property type="entry name" value="Znf_C2H2_sf"/>
</dbReference>
<dbReference type="GO" id="GO:0043565">
    <property type="term" value="F:sequence-specific DNA binding"/>
    <property type="evidence" value="ECO:0007669"/>
    <property type="project" value="UniProtKB-ARBA"/>
</dbReference>
<feature type="domain" description="C2H2-type" evidence="9">
    <location>
        <begin position="490"/>
        <end position="516"/>
    </location>
</feature>
<feature type="compositionally biased region" description="Low complexity" evidence="8">
    <location>
        <begin position="619"/>
        <end position="633"/>
    </location>
</feature>
<accession>A0A0M9VR67</accession>
<keyword evidence="3" id="KW-0677">Repeat</keyword>
<dbReference type="PANTHER" id="PTHR47427:SF2">
    <property type="entry name" value="C2H2-TYPE DOMAIN-CONTAINING PROTEIN"/>
    <property type="match status" value="1"/>
</dbReference>
<keyword evidence="5" id="KW-0862">Zinc</keyword>
<feature type="region of interest" description="Disordered" evidence="8">
    <location>
        <begin position="557"/>
        <end position="671"/>
    </location>
</feature>
<evidence type="ECO:0000256" key="6">
    <source>
        <dbReference type="ARBA" id="ARBA00023242"/>
    </source>
</evidence>
<comment type="subcellular location">
    <subcellularLocation>
        <location evidence="1">Nucleus</location>
    </subcellularLocation>
</comment>
<dbReference type="GO" id="GO:1990526">
    <property type="term" value="C:Ste12p-Dig1p-Dig2p complex"/>
    <property type="evidence" value="ECO:0007669"/>
    <property type="project" value="TreeGrafter"/>
</dbReference>
<feature type="compositionally biased region" description="Polar residues" evidence="8">
    <location>
        <begin position="118"/>
        <end position="130"/>
    </location>
</feature>
<evidence type="ECO:0000256" key="8">
    <source>
        <dbReference type="SAM" id="MobiDB-lite"/>
    </source>
</evidence>
<feature type="compositionally biased region" description="Pro residues" evidence="8">
    <location>
        <begin position="160"/>
        <end position="173"/>
    </location>
</feature>
<dbReference type="PROSITE" id="PS50157">
    <property type="entry name" value="ZINC_FINGER_C2H2_2"/>
    <property type="match status" value="2"/>
</dbReference>
<evidence type="ECO:0000256" key="4">
    <source>
        <dbReference type="ARBA" id="ARBA00022771"/>
    </source>
</evidence>
<evidence type="ECO:0000313" key="10">
    <source>
        <dbReference type="EMBL" id="KOS16273.1"/>
    </source>
</evidence>
<dbReference type="Pfam" id="PF00096">
    <property type="entry name" value="zf-C2H2"/>
    <property type="match status" value="1"/>
</dbReference>
<proteinExistence type="predicted"/>
<keyword evidence="2" id="KW-0479">Metal-binding</keyword>
<keyword evidence="4 7" id="KW-0863">Zinc-finger</keyword>
<dbReference type="PROSITE" id="PS00028">
    <property type="entry name" value="ZINC_FINGER_C2H2_1"/>
    <property type="match status" value="1"/>
</dbReference>
<organism evidence="10 11">
    <name type="scientific">Malassezia pachydermatis</name>
    <dbReference type="NCBI Taxonomy" id="77020"/>
    <lineage>
        <taxon>Eukaryota</taxon>
        <taxon>Fungi</taxon>
        <taxon>Dikarya</taxon>
        <taxon>Basidiomycota</taxon>
        <taxon>Ustilaginomycotina</taxon>
        <taxon>Malasseziomycetes</taxon>
        <taxon>Malasseziales</taxon>
        <taxon>Malasseziaceae</taxon>
        <taxon>Malassezia</taxon>
    </lineage>
</organism>
<dbReference type="EMBL" id="LGAV01000001">
    <property type="protein sequence ID" value="KOS16273.1"/>
    <property type="molecule type" value="Genomic_DNA"/>
</dbReference>
<dbReference type="GO" id="GO:0008270">
    <property type="term" value="F:zinc ion binding"/>
    <property type="evidence" value="ECO:0007669"/>
    <property type="project" value="UniProtKB-KW"/>
</dbReference>
<keyword evidence="6" id="KW-0539">Nucleus</keyword>
<dbReference type="FunFam" id="3.30.160.60:FF:001732">
    <property type="entry name" value="Zgc:162936"/>
    <property type="match status" value="1"/>
</dbReference>
<protein>
    <submittedName>
        <fullName evidence="10">Ste like transcription factor</fullName>
    </submittedName>
</protein>
<dbReference type="GO" id="GO:0045893">
    <property type="term" value="P:positive regulation of DNA-templated transcription"/>
    <property type="evidence" value="ECO:0007669"/>
    <property type="project" value="UniProtKB-ARBA"/>
</dbReference>
<gene>
    <name evidence="10" type="ORF">Malapachy_3399</name>
</gene>
<feature type="compositionally biased region" description="Low complexity" evidence="8">
    <location>
        <begin position="573"/>
        <end position="590"/>
    </location>
</feature>
<dbReference type="GeneID" id="28729746"/>
<name>A0A0M9VR67_9BASI</name>
<feature type="region of interest" description="Disordered" evidence="8">
    <location>
        <begin position="409"/>
        <end position="459"/>
    </location>
</feature>
<dbReference type="GO" id="GO:0005634">
    <property type="term" value="C:nucleus"/>
    <property type="evidence" value="ECO:0007669"/>
    <property type="project" value="UniProtKB-SubCell"/>
</dbReference>
<feature type="compositionally biased region" description="Polar residues" evidence="8">
    <location>
        <begin position="647"/>
        <end position="671"/>
    </location>
</feature>
<dbReference type="GO" id="GO:1990527">
    <property type="term" value="C:Tec1p-Ste12p-Dig1p complex"/>
    <property type="evidence" value="ECO:0007669"/>
    <property type="project" value="TreeGrafter"/>
</dbReference>
<dbReference type="STRING" id="77020.A0A0M9VR67"/>
<feature type="compositionally biased region" description="Low complexity" evidence="8">
    <location>
        <begin position="416"/>
        <end position="432"/>
    </location>
</feature>
<feature type="compositionally biased region" description="Pro residues" evidence="8">
    <location>
        <begin position="301"/>
        <end position="313"/>
    </location>
</feature>
<dbReference type="SMART" id="SM00355">
    <property type="entry name" value="ZnF_C2H2"/>
    <property type="match status" value="2"/>
</dbReference>
<feature type="region of interest" description="Disordered" evidence="8">
    <location>
        <begin position="301"/>
        <end position="369"/>
    </location>
</feature>
<dbReference type="Gene3D" id="3.30.160.60">
    <property type="entry name" value="Classic Zinc Finger"/>
    <property type="match status" value="2"/>
</dbReference>